<evidence type="ECO:0000313" key="4">
    <source>
        <dbReference type="Proteomes" id="UP000036168"/>
    </source>
</evidence>
<dbReference type="CDD" id="cd04301">
    <property type="entry name" value="NAT_SF"/>
    <property type="match status" value="1"/>
</dbReference>
<dbReference type="InterPro" id="IPR007344">
    <property type="entry name" value="GrpB/CoaE"/>
</dbReference>
<dbReference type="SUPFAM" id="SSF55729">
    <property type="entry name" value="Acyl-CoA N-acyltransferases (Nat)"/>
    <property type="match status" value="1"/>
</dbReference>
<dbReference type="AlphaFoldDB" id="A0A0T6BTR6"/>
<dbReference type="InterPro" id="IPR043519">
    <property type="entry name" value="NT_sf"/>
</dbReference>
<reference evidence="3 5" key="3">
    <citation type="submission" date="2023-03" db="EMBL/GenBank/DDBJ databases">
        <title>Agriculturally important microbes genome sequencing.</title>
        <authorList>
            <person name="Dunlap C."/>
        </authorList>
    </citation>
    <scope>NUCLEOTIDE SEQUENCE [LARGE SCALE GENOMIC DNA]</scope>
    <source>
        <strain evidence="3 5">CBP-3203</strain>
    </source>
</reference>
<dbReference type="InterPro" id="IPR000182">
    <property type="entry name" value="GNAT_dom"/>
</dbReference>
<dbReference type="Proteomes" id="UP000036168">
    <property type="component" value="Unassembled WGS sequence"/>
</dbReference>
<dbReference type="Pfam" id="PF00583">
    <property type="entry name" value="Acetyltransf_1"/>
    <property type="match status" value="1"/>
</dbReference>
<evidence type="ECO:0000313" key="5">
    <source>
        <dbReference type="Proteomes" id="UP001341297"/>
    </source>
</evidence>
<evidence type="ECO:0000313" key="3">
    <source>
        <dbReference type="EMBL" id="MEC0484790.1"/>
    </source>
</evidence>
<dbReference type="EMBL" id="JARRTL010000008">
    <property type="protein sequence ID" value="MEC0484790.1"/>
    <property type="molecule type" value="Genomic_DNA"/>
</dbReference>
<sequence length="322" mass="36681">MIRLLDHTDPHTARLIVHVQRPAYEREADIIQFKGIPQLNETAGDVMDSGETFVGWFEGGELAGLASYRATPQVLTICRLAVHPDHVRKGIGTALLQFLLEKEADMFEVTTGVHNKPAKALYQKLGFSEIGQFEPEEGAVLSTLILQAPRKLEVVPYRPEWKREFLEEKQRLKALFQDEVLHIHHIGSTSIPGMSAKPVIDMLLEVKDLGAAARHENGMKTMGYTPKGENGLPGRRYFQKGGRRHTHHVHLYEAGHPDIKRHLLFRDYLIAHPERAKEYAELKKKLAKRFPLQIEGYIKGKNEWVKETERLALRWGKAGEDK</sequence>
<evidence type="ECO:0000259" key="1">
    <source>
        <dbReference type="PROSITE" id="PS51186"/>
    </source>
</evidence>
<keyword evidence="5" id="KW-1185">Reference proteome</keyword>
<proteinExistence type="predicted"/>
<dbReference type="PROSITE" id="PS51186">
    <property type="entry name" value="GNAT"/>
    <property type="match status" value="1"/>
</dbReference>
<dbReference type="PANTHER" id="PTHR34822:SF1">
    <property type="entry name" value="GRPB FAMILY PROTEIN"/>
    <property type="match status" value="1"/>
</dbReference>
<gene>
    <name evidence="2" type="ORF">AB447_210825</name>
    <name evidence="3" type="ORF">P8828_07975</name>
</gene>
<dbReference type="SUPFAM" id="SSF81301">
    <property type="entry name" value="Nucleotidyltransferase"/>
    <property type="match status" value="1"/>
</dbReference>
<dbReference type="Gene3D" id="3.30.460.10">
    <property type="entry name" value="Beta Polymerase, domain 2"/>
    <property type="match status" value="1"/>
</dbReference>
<dbReference type="RefSeq" id="WP_048352853.1">
    <property type="nucleotide sequence ID" value="NZ_CP023481.1"/>
</dbReference>
<reference evidence="2" key="2">
    <citation type="submission" date="2015-10" db="EMBL/GenBank/DDBJ databases">
        <authorList>
            <person name="Gilbert D.G."/>
        </authorList>
    </citation>
    <scope>NUCLEOTIDE SEQUENCE</scope>
    <source>
        <strain evidence="2">GO-13</strain>
    </source>
</reference>
<dbReference type="STRING" id="1664069.BGLY_2790"/>
<dbReference type="GO" id="GO:0016747">
    <property type="term" value="F:acyltransferase activity, transferring groups other than amino-acyl groups"/>
    <property type="evidence" value="ECO:0007669"/>
    <property type="project" value="InterPro"/>
</dbReference>
<protein>
    <submittedName>
        <fullName evidence="3">Bifunctional GNAT family N-acetyltransferase/GrpB family protein</fullName>
    </submittedName>
</protein>
<organism evidence="2 4">
    <name type="scientific">Bacillus glycinifermentans</name>
    <dbReference type="NCBI Taxonomy" id="1664069"/>
    <lineage>
        <taxon>Bacteria</taxon>
        <taxon>Bacillati</taxon>
        <taxon>Bacillota</taxon>
        <taxon>Bacilli</taxon>
        <taxon>Bacillales</taxon>
        <taxon>Bacillaceae</taxon>
        <taxon>Bacillus</taxon>
    </lineage>
</organism>
<evidence type="ECO:0000313" key="2">
    <source>
        <dbReference type="EMBL" id="KRT95019.1"/>
    </source>
</evidence>
<dbReference type="PANTHER" id="PTHR34822">
    <property type="entry name" value="GRPB DOMAIN PROTEIN (AFU_ORTHOLOGUE AFUA_1G01530)"/>
    <property type="match status" value="1"/>
</dbReference>
<dbReference type="InterPro" id="IPR016181">
    <property type="entry name" value="Acyl_CoA_acyltransferase"/>
</dbReference>
<comment type="caution">
    <text evidence="2">The sequence shown here is derived from an EMBL/GenBank/DDBJ whole genome shotgun (WGS) entry which is preliminary data.</text>
</comment>
<reference evidence="2 4" key="1">
    <citation type="journal article" date="2015" name="Int. J. Syst. Evol. Microbiol.">
        <title>Bacillus glycinifermentans sp. nov., isolated from fermented soybean paste.</title>
        <authorList>
            <person name="Kim S.J."/>
            <person name="Dunlap C.A."/>
            <person name="Kwon S.W."/>
            <person name="Rooney A.P."/>
        </authorList>
    </citation>
    <scope>NUCLEOTIDE SEQUENCE [LARGE SCALE GENOMIC DNA]</scope>
    <source>
        <strain evidence="2 4">GO-13</strain>
    </source>
</reference>
<accession>A0A0T6BTR6</accession>
<dbReference type="EMBL" id="LECW02000004">
    <property type="protein sequence ID" value="KRT95019.1"/>
    <property type="molecule type" value="Genomic_DNA"/>
</dbReference>
<feature type="domain" description="N-acetyltransferase" evidence="1">
    <location>
        <begin position="1"/>
        <end position="147"/>
    </location>
</feature>
<dbReference type="Gene3D" id="3.40.630.30">
    <property type="match status" value="1"/>
</dbReference>
<dbReference type="Proteomes" id="UP001341297">
    <property type="component" value="Unassembled WGS sequence"/>
</dbReference>
<dbReference type="Pfam" id="PF04229">
    <property type="entry name" value="GrpB"/>
    <property type="match status" value="1"/>
</dbReference>
<dbReference type="OrthoDB" id="9799092at2"/>
<name>A0A0T6BTR6_9BACI</name>